<dbReference type="InterPro" id="IPR001647">
    <property type="entry name" value="HTH_TetR"/>
</dbReference>
<dbReference type="Proteomes" id="UP000245720">
    <property type="component" value="Unassembled WGS sequence"/>
</dbReference>
<dbReference type="GO" id="GO:0003700">
    <property type="term" value="F:DNA-binding transcription factor activity"/>
    <property type="evidence" value="ECO:0007669"/>
    <property type="project" value="TreeGrafter"/>
</dbReference>
<feature type="domain" description="HTH tetR-type" evidence="5">
    <location>
        <begin position="6"/>
        <end position="66"/>
    </location>
</feature>
<dbReference type="PANTHER" id="PTHR30055:SF234">
    <property type="entry name" value="HTH-TYPE TRANSCRIPTIONAL REGULATOR BETI"/>
    <property type="match status" value="1"/>
</dbReference>
<accession>A0A315Y2U1</accession>
<evidence type="ECO:0000256" key="2">
    <source>
        <dbReference type="ARBA" id="ARBA00023125"/>
    </source>
</evidence>
<evidence type="ECO:0000256" key="3">
    <source>
        <dbReference type="ARBA" id="ARBA00023163"/>
    </source>
</evidence>
<evidence type="ECO:0000313" key="6">
    <source>
        <dbReference type="EMBL" id="PWJ13893.1"/>
    </source>
</evidence>
<feature type="DNA-binding region" description="H-T-H motif" evidence="4">
    <location>
        <begin position="29"/>
        <end position="48"/>
    </location>
</feature>
<dbReference type="OrthoDB" id="9814200at2"/>
<dbReference type="GO" id="GO:0000976">
    <property type="term" value="F:transcription cis-regulatory region binding"/>
    <property type="evidence" value="ECO:0007669"/>
    <property type="project" value="TreeGrafter"/>
</dbReference>
<evidence type="ECO:0000256" key="4">
    <source>
        <dbReference type="PROSITE-ProRule" id="PRU00335"/>
    </source>
</evidence>
<dbReference type="PROSITE" id="PS50977">
    <property type="entry name" value="HTH_TETR_2"/>
    <property type="match status" value="1"/>
</dbReference>
<dbReference type="Pfam" id="PF00440">
    <property type="entry name" value="TetR_N"/>
    <property type="match status" value="1"/>
</dbReference>
<keyword evidence="2 4" id="KW-0238">DNA-binding</keyword>
<sequence>MANRIEGVTEKLLEQAMKEFLDKGYTAASLRTIAENAGTTPRSVYTRYGDKEGLFAALVSECADKLKRMFTSYMDSYDTRPVDEQKNLFHDDKFDAEYKDYIYSIIDFIYDNLNIFKLLICCSKGTRFADFVDEIVSVDEHHTLMYIQRTGNQVISSGRATPQLIHLLCSSYVHGFFEFVRHDMEKAEALRYILQLRTFFACGWDHLFNI</sequence>
<dbReference type="PANTHER" id="PTHR30055">
    <property type="entry name" value="HTH-TYPE TRANSCRIPTIONAL REGULATOR RUTR"/>
    <property type="match status" value="1"/>
</dbReference>
<evidence type="ECO:0000313" key="7">
    <source>
        <dbReference type="Proteomes" id="UP000245720"/>
    </source>
</evidence>
<evidence type="ECO:0000256" key="1">
    <source>
        <dbReference type="ARBA" id="ARBA00023015"/>
    </source>
</evidence>
<comment type="caution">
    <text evidence="6">The sequence shown here is derived from an EMBL/GenBank/DDBJ whole genome shotgun (WGS) entry which is preliminary data.</text>
</comment>
<dbReference type="InterPro" id="IPR050109">
    <property type="entry name" value="HTH-type_TetR-like_transc_reg"/>
</dbReference>
<dbReference type="PRINTS" id="PR00455">
    <property type="entry name" value="HTHTETR"/>
</dbReference>
<reference evidence="6 7" key="1">
    <citation type="submission" date="2018-05" db="EMBL/GenBank/DDBJ databases">
        <title>The Hungate 1000. A catalogue of reference genomes from the rumen microbiome.</title>
        <authorList>
            <person name="Kelly W."/>
        </authorList>
    </citation>
    <scope>NUCLEOTIDE SEQUENCE [LARGE SCALE GENOMIC DNA]</scope>
    <source>
        <strain evidence="6 7">SAb67</strain>
    </source>
</reference>
<dbReference type="RefSeq" id="WP_109725691.1">
    <property type="nucleotide sequence ID" value="NZ_QGDI01000003.1"/>
</dbReference>
<proteinExistence type="predicted"/>
<keyword evidence="3" id="KW-0804">Transcription</keyword>
<dbReference type="InterPro" id="IPR009057">
    <property type="entry name" value="Homeodomain-like_sf"/>
</dbReference>
<dbReference type="EMBL" id="QGDI01000003">
    <property type="protein sequence ID" value="PWJ13893.1"/>
    <property type="molecule type" value="Genomic_DNA"/>
</dbReference>
<dbReference type="Gene3D" id="1.10.357.10">
    <property type="entry name" value="Tetracycline Repressor, domain 2"/>
    <property type="match status" value="1"/>
</dbReference>
<keyword evidence="1" id="KW-0805">Transcription regulation</keyword>
<dbReference type="SUPFAM" id="SSF46689">
    <property type="entry name" value="Homeodomain-like"/>
    <property type="match status" value="1"/>
</dbReference>
<name>A0A315Y2U1_RUMFL</name>
<organism evidence="6 7">
    <name type="scientific">Ruminococcus flavefaciens</name>
    <dbReference type="NCBI Taxonomy" id="1265"/>
    <lineage>
        <taxon>Bacteria</taxon>
        <taxon>Bacillati</taxon>
        <taxon>Bacillota</taxon>
        <taxon>Clostridia</taxon>
        <taxon>Eubacteriales</taxon>
        <taxon>Oscillospiraceae</taxon>
        <taxon>Ruminococcus</taxon>
    </lineage>
</organism>
<evidence type="ECO:0000259" key="5">
    <source>
        <dbReference type="PROSITE" id="PS50977"/>
    </source>
</evidence>
<gene>
    <name evidence="6" type="ORF">IE37_00823</name>
</gene>
<dbReference type="AlphaFoldDB" id="A0A315Y2U1"/>
<protein>
    <submittedName>
        <fullName evidence="6">TetR family transcriptional regulator</fullName>
    </submittedName>
</protein>